<gene>
    <name evidence="3" type="ORF">GLOIN_2v1552952</name>
    <name evidence="2" type="ORF">GLOIN_2v1611844</name>
    <name evidence="1" type="ORF">GLOIN_2v1709362</name>
</gene>
<keyword evidence="4" id="KW-1185">Reference proteome</keyword>
<dbReference type="EMBL" id="AUPC02000114">
    <property type="protein sequence ID" value="POG70930.1"/>
    <property type="molecule type" value="Genomic_DNA"/>
</dbReference>
<dbReference type="EMBL" id="AUPC02000368">
    <property type="protein sequence ID" value="POG60817.1"/>
    <property type="molecule type" value="Genomic_DNA"/>
</dbReference>
<reference evidence="1 4" key="2">
    <citation type="journal article" date="2018" name="New Phytol.">
        <title>High intraspecific genome diversity in the model arbuscular mycorrhizal symbiont Rhizophagus irregularis.</title>
        <authorList>
            <person name="Chen E.C.H."/>
            <person name="Morin E."/>
            <person name="Beaudet D."/>
            <person name="Noel J."/>
            <person name="Yildirir G."/>
            <person name="Ndikumana S."/>
            <person name="Charron P."/>
            <person name="St-Onge C."/>
            <person name="Giorgi J."/>
            <person name="Kruger M."/>
            <person name="Marton T."/>
            <person name="Ropars J."/>
            <person name="Grigoriev I.V."/>
            <person name="Hainaut M."/>
            <person name="Henrissat B."/>
            <person name="Roux C."/>
            <person name="Martin F."/>
            <person name="Corradi N."/>
        </authorList>
    </citation>
    <scope>NUCLEOTIDE SEQUENCE [LARGE SCALE GENOMIC DNA]</scope>
    <source>
        <strain evidence="4">DAOM 181602 / DAOM 197198 / MUCL 43194</strain>
        <strain evidence="1">DAOM 197198</strain>
    </source>
</reference>
<evidence type="ECO:0000313" key="2">
    <source>
        <dbReference type="EMBL" id="POG70930.1"/>
    </source>
</evidence>
<accession>A0A2P4P630</accession>
<dbReference type="EMBL" id="AUPC02000046">
    <property type="protein sequence ID" value="POG76855.1"/>
    <property type="molecule type" value="Genomic_DNA"/>
</dbReference>
<dbReference type="AlphaFoldDB" id="A0A2P4P630"/>
<proteinExistence type="predicted"/>
<reference evidence="1 4" key="1">
    <citation type="journal article" date="2013" name="Proc. Natl. Acad. Sci. U.S.A.">
        <title>Genome of an arbuscular mycorrhizal fungus provides insight into the oldest plant symbiosis.</title>
        <authorList>
            <person name="Tisserant E."/>
            <person name="Malbreil M."/>
            <person name="Kuo A."/>
            <person name="Kohler A."/>
            <person name="Symeonidi A."/>
            <person name="Balestrini R."/>
            <person name="Charron P."/>
            <person name="Duensing N."/>
            <person name="Frei Dit Frey N."/>
            <person name="Gianinazzi-Pearson V."/>
            <person name="Gilbert L.B."/>
            <person name="Handa Y."/>
            <person name="Herr J.R."/>
            <person name="Hijri M."/>
            <person name="Koul R."/>
            <person name="Kawaguchi M."/>
            <person name="Krajinski F."/>
            <person name="Lammers P.J."/>
            <person name="Masclaux F.G."/>
            <person name="Murat C."/>
            <person name="Morin E."/>
            <person name="Ndikumana S."/>
            <person name="Pagni M."/>
            <person name="Petitpierre D."/>
            <person name="Requena N."/>
            <person name="Rosikiewicz P."/>
            <person name="Riley R."/>
            <person name="Saito K."/>
            <person name="San Clemente H."/>
            <person name="Shapiro H."/>
            <person name="van Tuinen D."/>
            <person name="Becard G."/>
            <person name="Bonfante P."/>
            <person name="Paszkowski U."/>
            <person name="Shachar-Hill Y.Y."/>
            <person name="Tuskan G.A."/>
            <person name="Young P.W."/>
            <person name="Sanders I.R."/>
            <person name="Henrissat B."/>
            <person name="Rensing S.A."/>
            <person name="Grigoriev I.V."/>
            <person name="Corradi N."/>
            <person name="Roux C."/>
            <person name="Martin F."/>
        </authorList>
    </citation>
    <scope>NUCLEOTIDE SEQUENCE [LARGE SCALE GENOMIC DNA]</scope>
    <source>
        <strain evidence="4">DAOM 181602 / DAOM 197198 / MUCL 43194</strain>
        <strain evidence="1">DAOM 197198</strain>
    </source>
</reference>
<evidence type="ECO:0000313" key="4">
    <source>
        <dbReference type="Proteomes" id="UP000018888"/>
    </source>
</evidence>
<comment type="caution">
    <text evidence="1">The sequence shown here is derived from an EMBL/GenBank/DDBJ whole genome shotgun (WGS) entry which is preliminary data.</text>
</comment>
<protein>
    <submittedName>
        <fullName evidence="1">Uncharacterized protein</fullName>
    </submittedName>
</protein>
<evidence type="ECO:0000313" key="1">
    <source>
        <dbReference type="EMBL" id="POG60817.1"/>
    </source>
</evidence>
<name>A0A2P4P630_RHIID</name>
<sequence>MYLVMEKLVLEKLPIISRLKQQSISLDVTNINKMKNGIDLLILSQKKPTFHYFNNYFLVLHLYKNYHNAV</sequence>
<dbReference type="Proteomes" id="UP000018888">
    <property type="component" value="Unassembled WGS sequence"/>
</dbReference>
<organism evidence="1 4">
    <name type="scientific">Rhizophagus irregularis (strain DAOM 181602 / DAOM 197198 / MUCL 43194)</name>
    <name type="common">Arbuscular mycorrhizal fungus</name>
    <name type="synonym">Glomus intraradices</name>
    <dbReference type="NCBI Taxonomy" id="747089"/>
    <lineage>
        <taxon>Eukaryota</taxon>
        <taxon>Fungi</taxon>
        <taxon>Fungi incertae sedis</taxon>
        <taxon>Mucoromycota</taxon>
        <taxon>Glomeromycotina</taxon>
        <taxon>Glomeromycetes</taxon>
        <taxon>Glomerales</taxon>
        <taxon>Glomeraceae</taxon>
        <taxon>Rhizophagus</taxon>
    </lineage>
</organism>
<evidence type="ECO:0000313" key="3">
    <source>
        <dbReference type="EMBL" id="POG76855.1"/>
    </source>
</evidence>